<evidence type="ECO:0000256" key="3">
    <source>
        <dbReference type="ARBA" id="ARBA00023004"/>
    </source>
</evidence>
<evidence type="ECO:0000256" key="4">
    <source>
        <dbReference type="PROSITE-ProRule" id="PRU00433"/>
    </source>
</evidence>
<dbReference type="PANTHER" id="PTHR30600">
    <property type="entry name" value="CYTOCHROME C PEROXIDASE-RELATED"/>
    <property type="match status" value="1"/>
</dbReference>
<name>A0ABR7B2B3_9PSED</name>
<keyword evidence="5" id="KW-0732">Signal</keyword>
<dbReference type="PROSITE" id="PS51007">
    <property type="entry name" value="CYTC"/>
    <property type="match status" value="1"/>
</dbReference>
<evidence type="ECO:0000256" key="5">
    <source>
        <dbReference type="SAM" id="SignalP"/>
    </source>
</evidence>
<sequence length="475" mass="51891">MATRLRTFVVLLSALMMSACDDAPRFTQAEPGEALAGGKATVNKRDVNAFSMPSANLSPVRRLDFSVGNSFFRSPWVIAPSTTTARDGLGPLFNTNACQNCHIKDGRGHPPEPDDVNAVSMLVRLSIPDDPAQAELVRKNGVLPEPTYGGQLQDMAVPGVEPEGRVRIEYEPMPVRFRDGTEVELRKPTLSITHLGYGPMHPETRASVRVAPPMIGLGLLEAIPDAAILANADPDDKDGDGISGRPNWVWDDEQQTVVMGRFGWKAGQPNLNQQNVHAFSGDMGLTTSLRNFDDCTPTQTDCLAAPNGNGPDGEPEVSDNILRLVLFYSRNLGVPARRNIENPQVLAGKNLFYKAGCQQCHTPQFKTRHDAAEPELANQVIRPYSDLLLHDMGAELADNRTEFQATGREWRTPPLWGIGLTQTVSGHTQFLHDGRARNVLEAVLWHGGEAQAAQRQVLAFDAEQRAALLAFLNSL</sequence>
<keyword evidence="1 4" id="KW-0349">Heme</keyword>
<dbReference type="PROSITE" id="PS51257">
    <property type="entry name" value="PROKAR_LIPOPROTEIN"/>
    <property type="match status" value="1"/>
</dbReference>
<keyword evidence="3 4" id="KW-0408">Iron</keyword>
<reference evidence="7 8" key="1">
    <citation type="submission" date="2020-08" db="EMBL/GenBank/DDBJ databases">
        <title>Putative novel bacterial strains isolated from necrotic wheat leaf tissues caused by Xanthomonas translucens.</title>
        <authorList>
            <person name="Tambong J.T."/>
        </authorList>
    </citation>
    <scope>NUCLEOTIDE SEQUENCE [LARGE SCALE GENOMIC DNA]</scope>
    <source>
        <strain evidence="7 8">DOAB 1069</strain>
    </source>
</reference>
<organism evidence="7 8">
    <name type="scientific">Pseudomonas folii</name>
    <dbReference type="NCBI Taxonomy" id="2762593"/>
    <lineage>
        <taxon>Bacteria</taxon>
        <taxon>Pseudomonadati</taxon>
        <taxon>Pseudomonadota</taxon>
        <taxon>Gammaproteobacteria</taxon>
        <taxon>Pseudomonadales</taxon>
        <taxon>Pseudomonadaceae</taxon>
        <taxon>Pseudomonas</taxon>
    </lineage>
</organism>
<dbReference type="Pfam" id="PF06537">
    <property type="entry name" value="DHOR"/>
    <property type="match status" value="1"/>
</dbReference>
<evidence type="ECO:0000256" key="2">
    <source>
        <dbReference type="ARBA" id="ARBA00022723"/>
    </source>
</evidence>
<dbReference type="EMBL" id="JACONW010000078">
    <property type="protein sequence ID" value="MBC3951330.1"/>
    <property type="molecule type" value="Genomic_DNA"/>
</dbReference>
<dbReference type="Gene3D" id="1.10.760.10">
    <property type="entry name" value="Cytochrome c-like domain"/>
    <property type="match status" value="1"/>
</dbReference>
<feature type="domain" description="Cytochrome c" evidence="6">
    <location>
        <begin position="343"/>
        <end position="475"/>
    </location>
</feature>
<gene>
    <name evidence="7" type="ORF">H8S59_16300</name>
</gene>
<proteinExistence type="predicted"/>
<dbReference type="InterPro" id="IPR051395">
    <property type="entry name" value="Cytochrome_c_Peroxidase/MauG"/>
</dbReference>
<dbReference type="Proteomes" id="UP000651852">
    <property type="component" value="Unassembled WGS sequence"/>
</dbReference>
<dbReference type="PIRSF" id="PIRSF028099">
    <property type="entry name" value="DUF1111"/>
    <property type="match status" value="1"/>
</dbReference>
<evidence type="ECO:0000256" key="1">
    <source>
        <dbReference type="ARBA" id="ARBA00022617"/>
    </source>
</evidence>
<protein>
    <submittedName>
        <fullName evidence="7">C-type cytochrome</fullName>
    </submittedName>
</protein>
<accession>A0ABR7B2B3</accession>
<comment type="caution">
    <text evidence="7">The sequence shown here is derived from an EMBL/GenBank/DDBJ whole genome shotgun (WGS) entry which is preliminary data.</text>
</comment>
<dbReference type="SUPFAM" id="SSF46626">
    <property type="entry name" value="Cytochrome c"/>
    <property type="match status" value="1"/>
</dbReference>
<evidence type="ECO:0000313" key="7">
    <source>
        <dbReference type="EMBL" id="MBC3951330.1"/>
    </source>
</evidence>
<feature type="chain" id="PRO_5047012775" evidence="5">
    <location>
        <begin position="23"/>
        <end position="475"/>
    </location>
</feature>
<dbReference type="InterPro" id="IPR036909">
    <property type="entry name" value="Cyt_c-like_dom_sf"/>
</dbReference>
<feature type="signal peptide" evidence="5">
    <location>
        <begin position="1"/>
        <end position="22"/>
    </location>
</feature>
<keyword evidence="8" id="KW-1185">Reference proteome</keyword>
<dbReference type="RefSeq" id="WP_187522095.1">
    <property type="nucleotide sequence ID" value="NZ_JACONW010000078.1"/>
</dbReference>
<dbReference type="InterPro" id="IPR010538">
    <property type="entry name" value="DHOR"/>
</dbReference>
<evidence type="ECO:0000313" key="8">
    <source>
        <dbReference type="Proteomes" id="UP000651852"/>
    </source>
</evidence>
<keyword evidence="2 4" id="KW-0479">Metal-binding</keyword>
<dbReference type="PANTHER" id="PTHR30600:SF4">
    <property type="entry name" value="CYTOCHROME C DOMAIN-CONTAINING PROTEIN"/>
    <property type="match status" value="1"/>
</dbReference>
<dbReference type="InterPro" id="IPR009056">
    <property type="entry name" value="Cyt_c-like_dom"/>
</dbReference>
<evidence type="ECO:0000259" key="6">
    <source>
        <dbReference type="PROSITE" id="PS51007"/>
    </source>
</evidence>